<name>A0A1N6LYI8_BABMR</name>
<dbReference type="OrthoDB" id="498204at2759"/>
<accession>A0A1N6LYI8</accession>
<dbReference type="Gene3D" id="3.50.50.60">
    <property type="entry name" value="FAD/NAD(P)-binding domain"/>
    <property type="match status" value="1"/>
</dbReference>
<organism evidence="7 8">
    <name type="scientific">Babesia microti (strain RI)</name>
    <dbReference type="NCBI Taxonomy" id="1133968"/>
    <lineage>
        <taxon>Eukaryota</taxon>
        <taxon>Sar</taxon>
        <taxon>Alveolata</taxon>
        <taxon>Apicomplexa</taxon>
        <taxon>Aconoidasida</taxon>
        <taxon>Piroplasmida</taxon>
        <taxon>Babesiidae</taxon>
        <taxon>Babesia</taxon>
    </lineage>
</organism>
<dbReference type="GO" id="GO:0005737">
    <property type="term" value="C:cytoplasm"/>
    <property type="evidence" value="ECO:0007669"/>
    <property type="project" value="TreeGrafter"/>
</dbReference>
<evidence type="ECO:0000256" key="4">
    <source>
        <dbReference type="ARBA" id="ARBA00022630"/>
    </source>
</evidence>
<reference evidence="7 8" key="3">
    <citation type="journal article" date="2016" name="Sci. Rep.">
        <title>Genome-wide diversity and gene expression profiling of Babesia microti isolates identify polymorphic genes that mediate host-pathogen interactions.</title>
        <authorList>
            <person name="Silva J.C."/>
            <person name="Cornillot E."/>
            <person name="McCracken C."/>
            <person name="Usmani-Brown S."/>
            <person name="Dwivedi A."/>
            <person name="Ifeonu O.O."/>
            <person name="Crabtree J."/>
            <person name="Gotia H.T."/>
            <person name="Virji A.Z."/>
            <person name="Reynes C."/>
            <person name="Colinge J."/>
            <person name="Kumar V."/>
            <person name="Lawres L."/>
            <person name="Pazzi J.E."/>
            <person name="Pablo J.V."/>
            <person name="Hung C."/>
            <person name="Brancato J."/>
            <person name="Kumari P."/>
            <person name="Orvis J."/>
            <person name="Tretina K."/>
            <person name="Chibucos M."/>
            <person name="Ott S."/>
            <person name="Sadzewicz L."/>
            <person name="Sengamalay N."/>
            <person name="Shetty A.C."/>
            <person name="Su Q."/>
            <person name="Tallon L."/>
            <person name="Fraser C.M."/>
            <person name="Frutos R."/>
            <person name="Molina D.M."/>
            <person name="Krause P.J."/>
            <person name="Ben Mamoun C."/>
        </authorList>
    </citation>
    <scope>NUCLEOTIDE SEQUENCE [LARGE SCALE GENOMIC DNA]</scope>
    <source>
        <strain evidence="7 8">RI</strain>
    </source>
</reference>
<comment type="cofactor">
    <cofactor evidence="1">
        <name>FAD</name>
        <dbReference type="ChEBI" id="CHEBI:57692"/>
    </cofactor>
</comment>
<dbReference type="GeneID" id="24426561"/>
<evidence type="ECO:0000256" key="1">
    <source>
        <dbReference type="ARBA" id="ARBA00001974"/>
    </source>
</evidence>
<keyword evidence="6 7" id="KW-0560">Oxidoreductase</keyword>
<dbReference type="InterPro" id="IPR036188">
    <property type="entry name" value="FAD/NAD-bd_sf"/>
</dbReference>
<dbReference type="GO" id="GO:0006099">
    <property type="term" value="P:tricarboxylic acid cycle"/>
    <property type="evidence" value="ECO:0007669"/>
    <property type="project" value="UniProtKB-UniPathway"/>
</dbReference>
<dbReference type="UniPathway" id="UPA00223"/>
<dbReference type="Gene3D" id="3.30.9.10">
    <property type="entry name" value="D-Amino Acid Oxidase, subunit A, domain 2"/>
    <property type="match status" value="1"/>
</dbReference>
<keyword evidence="3" id="KW-0816">Tricarboxylic acid cycle</keyword>
<protein>
    <submittedName>
        <fullName evidence="7">Malate dehydrogenase (Quinone)</fullName>
        <ecNumber evidence="7">1.1.5.4</ecNumber>
    </submittedName>
</protein>
<dbReference type="VEuPathDB" id="PiroplasmaDB:BmR1_04g09695"/>
<evidence type="ECO:0000313" key="7">
    <source>
        <dbReference type="EMBL" id="SIO73914.1"/>
    </source>
</evidence>
<evidence type="ECO:0000256" key="6">
    <source>
        <dbReference type="ARBA" id="ARBA00023002"/>
    </source>
</evidence>
<dbReference type="EC" id="1.1.5.4" evidence="7"/>
<keyword evidence="8" id="KW-1185">Reference proteome</keyword>
<dbReference type="EMBL" id="LN871599">
    <property type="protein sequence ID" value="SIO73914.1"/>
    <property type="molecule type" value="Genomic_DNA"/>
</dbReference>
<keyword evidence="4" id="KW-0285">Flavoprotein</keyword>
<dbReference type="Pfam" id="PF06039">
    <property type="entry name" value="Mqo"/>
    <property type="match status" value="1"/>
</dbReference>
<dbReference type="KEGG" id="bmic:BmR1_04g09695"/>
<dbReference type="GO" id="GO:0047545">
    <property type="term" value="F:(S)-2-hydroxyglutarate dehydrogenase activity"/>
    <property type="evidence" value="ECO:0007669"/>
    <property type="project" value="TreeGrafter"/>
</dbReference>
<dbReference type="GO" id="GO:0008924">
    <property type="term" value="F:L-malate dehydrogenase (quinone) activity"/>
    <property type="evidence" value="ECO:0007669"/>
    <property type="project" value="UniProtKB-EC"/>
</dbReference>
<evidence type="ECO:0000313" key="8">
    <source>
        <dbReference type="Proteomes" id="UP000002899"/>
    </source>
</evidence>
<proteinExistence type="predicted"/>
<evidence type="ECO:0000256" key="3">
    <source>
        <dbReference type="ARBA" id="ARBA00022532"/>
    </source>
</evidence>
<comment type="pathway">
    <text evidence="2">Carbohydrate metabolism; tricarboxylic acid cycle.</text>
</comment>
<dbReference type="AlphaFoldDB" id="A0A1N6LYI8"/>
<dbReference type="PANTHER" id="PTHR43104:SF2">
    <property type="entry name" value="L-2-HYDROXYGLUTARATE DEHYDROGENASE, MITOCHONDRIAL"/>
    <property type="match status" value="1"/>
</dbReference>
<sequence length="481" mass="54502">MIPLKFVKSVAKPKNSATSPHLTSRNFSTTNVDVFIVGGGVSGTALFYTLSKFTNVRRIVLCERRSDYGLVASHAKNNSQTIHCGDIETNYTPETAIKVKRCADMLRNYLTKLPPSEAQRICQIGQKMVLGVGDRECQFLSDRYKPFKEIFPTLEYLDKEQIRNVEPNVVKGRWRSERPEQLNALYVANEHTTAEYGLLSRSFIKSSMSLNDPYKSIQPLLNTTLKRVKPLDDGTYHVITSAGNFNAKFVVFSACGYSLYFAHQLGYGLEYSVLPVAGSFYFAPNVLKGKVYTVQNPVLPFSAIHGDPDILLSDKCRFGPTAVPLPFLERYNYWSLFAFLRVLKIDRNVMCVYKDLFTKPEILRYMIKNFFFEIPIISRILFLKDARKIVPSLSFRDLEYSKGFGGVRPQLIDKNQRKLLFGQTKISANTGLIFNVTASPGATTCLSNAEIDMRQICEYLDAKLDEASFKKELLQGDYPIL</sequence>
<evidence type="ECO:0000256" key="2">
    <source>
        <dbReference type="ARBA" id="ARBA00005163"/>
    </source>
</evidence>
<reference evidence="7 8" key="1">
    <citation type="journal article" date="2012" name="Nucleic Acids Res.">
        <title>Sequencing of the smallest Apicomplexan genome from the human pathogen Babesia microti.</title>
        <authorList>
            <person name="Cornillot E."/>
            <person name="Hadj-Kaddour K."/>
            <person name="Dassouli A."/>
            <person name="Noel B."/>
            <person name="Ranwez V."/>
            <person name="Vacherie B."/>
            <person name="Augagneur Y."/>
            <person name="Bres V."/>
            <person name="Duclos A."/>
            <person name="Randazzo S."/>
            <person name="Carcy B."/>
            <person name="Debierre-Grockiego F."/>
            <person name="Delbecq S."/>
            <person name="Moubri-Menage K."/>
            <person name="Shams-Eldin H."/>
            <person name="Usmani-Brown S."/>
            <person name="Bringaud F."/>
            <person name="Wincker P."/>
            <person name="Vivares C.P."/>
            <person name="Schwarz R.T."/>
            <person name="Schetters T.P."/>
            <person name="Krause P.J."/>
            <person name="Gorenflot A."/>
            <person name="Berry V."/>
            <person name="Barbe V."/>
            <person name="Ben Mamoun C."/>
        </authorList>
    </citation>
    <scope>NUCLEOTIDE SEQUENCE [LARGE SCALE GENOMIC DNA]</scope>
    <source>
        <strain evidence="7 8">RI</strain>
    </source>
</reference>
<gene>
    <name evidence="7" type="ORF">BmR1_04g09695</name>
</gene>
<dbReference type="SUPFAM" id="SSF51905">
    <property type="entry name" value="FAD/NAD(P)-binding domain"/>
    <property type="match status" value="1"/>
</dbReference>
<dbReference type="RefSeq" id="XP_021337963.1">
    <property type="nucleotide sequence ID" value="XM_021482811.1"/>
</dbReference>
<keyword evidence="5" id="KW-0274">FAD</keyword>
<dbReference type="Proteomes" id="UP000002899">
    <property type="component" value="Chromosome IV"/>
</dbReference>
<dbReference type="InterPro" id="IPR006231">
    <property type="entry name" value="MQO"/>
</dbReference>
<dbReference type="PANTHER" id="PTHR43104">
    <property type="entry name" value="L-2-HYDROXYGLUTARATE DEHYDROGENASE, MITOCHONDRIAL"/>
    <property type="match status" value="1"/>
</dbReference>
<evidence type="ECO:0000256" key="5">
    <source>
        <dbReference type="ARBA" id="ARBA00022827"/>
    </source>
</evidence>
<reference evidence="7 8" key="2">
    <citation type="journal article" date="2013" name="PLoS ONE">
        <title>Whole genome mapping and re-organization of the nuclear and mitochondrial genomes of Babesia microti isolates.</title>
        <authorList>
            <person name="Cornillot E."/>
            <person name="Dassouli A."/>
            <person name="Garg A."/>
            <person name="Pachikara N."/>
            <person name="Randazzo S."/>
            <person name="Depoix D."/>
            <person name="Carcy B."/>
            <person name="Delbecq S."/>
            <person name="Frutos R."/>
            <person name="Silva J.C."/>
            <person name="Sutton R."/>
            <person name="Krause P.J."/>
            <person name="Mamoun C.B."/>
        </authorList>
    </citation>
    <scope>NUCLEOTIDE SEQUENCE [LARGE SCALE GENOMIC DNA]</scope>
    <source>
        <strain evidence="7 8">RI</strain>
    </source>
</reference>